<dbReference type="AlphaFoldDB" id="A0A1G6XCA2"/>
<keyword evidence="3" id="KW-1185">Reference proteome</keyword>
<accession>A0A1G6XCA2</accession>
<proteinExistence type="predicted"/>
<name>A0A1G6XCA2_9ACTN</name>
<evidence type="ECO:0000313" key="2">
    <source>
        <dbReference type="EMBL" id="SDD75839.1"/>
    </source>
</evidence>
<evidence type="ECO:0000256" key="1">
    <source>
        <dbReference type="SAM" id="MobiDB-lite"/>
    </source>
</evidence>
<dbReference type="STRING" id="67344.SAMN05216505_111171"/>
<feature type="region of interest" description="Disordered" evidence="1">
    <location>
        <begin position="1"/>
        <end position="24"/>
    </location>
</feature>
<dbReference type="Proteomes" id="UP000182100">
    <property type="component" value="Unassembled WGS sequence"/>
</dbReference>
<evidence type="ECO:0000313" key="3">
    <source>
        <dbReference type="Proteomes" id="UP000182100"/>
    </source>
</evidence>
<protein>
    <submittedName>
        <fullName evidence="2">Uncharacterized protein</fullName>
    </submittedName>
</protein>
<reference evidence="3" key="1">
    <citation type="submission" date="2016-10" db="EMBL/GenBank/DDBJ databases">
        <authorList>
            <person name="Varghese N."/>
            <person name="Submissions S."/>
        </authorList>
    </citation>
    <scope>NUCLEOTIDE SEQUENCE [LARGE SCALE GENOMIC DNA]</scope>
    <source>
        <strain evidence="3">CGMCC 4.3504</strain>
    </source>
</reference>
<feature type="compositionally biased region" description="Basic residues" evidence="1">
    <location>
        <begin position="1"/>
        <end position="10"/>
    </location>
</feature>
<feature type="compositionally biased region" description="Basic and acidic residues" evidence="1">
    <location>
        <begin position="116"/>
        <end position="126"/>
    </location>
</feature>
<feature type="region of interest" description="Disordered" evidence="1">
    <location>
        <begin position="38"/>
        <end position="76"/>
    </location>
</feature>
<gene>
    <name evidence="2" type="ORF">SAMN05216505_111171</name>
</gene>
<feature type="region of interest" description="Disordered" evidence="1">
    <location>
        <begin position="96"/>
        <end position="126"/>
    </location>
</feature>
<sequence length="126" mass="13052">MNLRLPHRRSPSLPAPDRPSLPRPVTAVLTGRLDDVTVADTAAPARGGQAADRDRPAPAGRHRSPVVVASRGGPSGLDACTPIKAAVIRGGPFVHAVAPCPGRRSRRPALPPDPSRTGDAKEGRSS</sequence>
<dbReference type="EMBL" id="FMZK01000011">
    <property type="protein sequence ID" value="SDD75839.1"/>
    <property type="molecule type" value="Genomic_DNA"/>
</dbReference>
<feature type="compositionally biased region" description="Pro residues" evidence="1">
    <location>
        <begin position="13"/>
        <end position="22"/>
    </location>
</feature>
<organism evidence="2 3">
    <name type="scientific">Streptomyces prasinopilosus</name>
    <dbReference type="NCBI Taxonomy" id="67344"/>
    <lineage>
        <taxon>Bacteria</taxon>
        <taxon>Bacillati</taxon>
        <taxon>Actinomycetota</taxon>
        <taxon>Actinomycetes</taxon>
        <taxon>Kitasatosporales</taxon>
        <taxon>Streptomycetaceae</taxon>
        <taxon>Streptomyces</taxon>
    </lineage>
</organism>